<proteinExistence type="predicted"/>
<protein>
    <submittedName>
        <fullName evidence="1">Unannotated protein</fullName>
    </submittedName>
</protein>
<organism evidence="1">
    <name type="scientific">freshwater metagenome</name>
    <dbReference type="NCBI Taxonomy" id="449393"/>
    <lineage>
        <taxon>unclassified sequences</taxon>
        <taxon>metagenomes</taxon>
        <taxon>ecological metagenomes</taxon>
    </lineage>
</organism>
<sequence length="32" mass="3395">MLFVSPVTVNGLVALLLLTVYPDAAVVEYSSL</sequence>
<name>A0A6J6GBN3_9ZZZZ</name>
<reference evidence="1" key="1">
    <citation type="submission" date="2020-05" db="EMBL/GenBank/DDBJ databases">
        <authorList>
            <person name="Chiriac C."/>
            <person name="Salcher M."/>
            <person name="Ghai R."/>
            <person name="Kavagutti S V."/>
        </authorList>
    </citation>
    <scope>NUCLEOTIDE SEQUENCE</scope>
</reference>
<gene>
    <name evidence="1" type="ORF">UFOPK1722_01981</name>
</gene>
<dbReference type="EMBL" id="CAEZTS010000254">
    <property type="protein sequence ID" value="CAB4597239.1"/>
    <property type="molecule type" value="Genomic_DNA"/>
</dbReference>
<accession>A0A6J6GBN3</accession>
<dbReference type="AlphaFoldDB" id="A0A6J6GBN3"/>
<evidence type="ECO:0000313" key="1">
    <source>
        <dbReference type="EMBL" id="CAB4597239.1"/>
    </source>
</evidence>